<accession>A0A6A3AUP1</accession>
<comment type="pathway">
    <text evidence="1">Nucleotide-sugar biosynthesis; UDP-N-acetyl-alpha-D-glucosamine biosynthesis; UDP-N-acetyl-alpha-D-glucosamine from N-acetyl-alpha-D-glucosamine 1-phosphate: step 1/1.</text>
</comment>
<keyword evidence="4" id="KW-0808">Transferase</keyword>
<dbReference type="InterPro" id="IPR029044">
    <property type="entry name" value="Nucleotide-diphossugar_trans"/>
</dbReference>
<comment type="catalytic activity">
    <reaction evidence="6">
        <text>N-acetyl-alpha-D-glucosamine 1-phosphate + UTP + H(+) = UDP-N-acetyl-alpha-D-glucosamine + diphosphate</text>
        <dbReference type="Rhea" id="RHEA:13509"/>
        <dbReference type="ChEBI" id="CHEBI:15378"/>
        <dbReference type="ChEBI" id="CHEBI:33019"/>
        <dbReference type="ChEBI" id="CHEBI:46398"/>
        <dbReference type="ChEBI" id="CHEBI:57705"/>
        <dbReference type="ChEBI" id="CHEBI:57776"/>
        <dbReference type="EC" id="2.7.7.23"/>
    </reaction>
</comment>
<dbReference type="PANTHER" id="PTHR11952">
    <property type="entry name" value="UDP- GLUCOSE PYROPHOSPHORYLASE"/>
    <property type="match status" value="1"/>
</dbReference>
<name>A0A6A3AUP1_HIBSY</name>
<keyword evidence="9" id="KW-1185">Reference proteome</keyword>
<comment type="caution">
    <text evidence="8">The sequence shown here is derived from an EMBL/GenBank/DDBJ whole genome shotgun (WGS) entry which is preliminary data.</text>
</comment>
<proteinExistence type="inferred from homology"/>
<comment type="similarity">
    <text evidence="2">Belongs to the UDPGP type 1 family.</text>
</comment>
<dbReference type="Proteomes" id="UP000436088">
    <property type="component" value="Unassembled WGS sequence"/>
</dbReference>
<gene>
    <name evidence="8" type="ORF">F3Y22_tig00110391pilonHSYRG00028</name>
</gene>
<dbReference type="Gene3D" id="3.90.550.10">
    <property type="entry name" value="Spore Coat Polysaccharide Biosynthesis Protein SpsA, Chain A"/>
    <property type="match status" value="1"/>
</dbReference>
<dbReference type="EMBL" id="VEPZ02000968">
    <property type="protein sequence ID" value="KAE8706602.1"/>
    <property type="molecule type" value="Genomic_DNA"/>
</dbReference>
<dbReference type="AlphaFoldDB" id="A0A6A3AUP1"/>
<evidence type="ECO:0000256" key="5">
    <source>
        <dbReference type="ARBA" id="ARBA00022695"/>
    </source>
</evidence>
<evidence type="ECO:0000313" key="8">
    <source>
        <dbReference type="EMBL" id="KAE8706602.1"/>
    </source>
</evidence>
<dbReference type="GO" id="GO:0006048">
    <property type="term" value="P:UDP-N-acetylglucosamine biosynthetic process"/>
    <property type="evidence" value="ECO:0007669"/>
    <property type="project" value="TreeGrafter"/>
</dbReference>
<keyword evidence="5" id="KW-0548">Nucleotidyltransferase</keyword>
<evidence type="ECO:0000256" key="7">
    <source>
        <dbReference type="SAM" id="MobiDB-lite"/>
    </source>
</evidence>
<dbReference type="Pfam" id="PF01704">
    <property type="entry name" value="UDPGP"/>
    <property type="match status" value="1"/>
</dbReference>
<dbReference type="EC" id="2.7.7.23" evidence="3"/>
<evidence type="ECO:0000256" key="6">
    <source>
        <dbReference type="ARBA" id="ARBA00048493"/>
    </source>
</evidence>
<dbReference type="SUPFAM" id="SSF53448">
    <property type="entry name" value="Nucleotide-diphospho-sugar transferases"/>
    <property type="match status" value="1"/>
</dbReference>
<organism evidence="8 9">
    <name type="scientific">Hibiscus syriacus</name>
    <name type="common">Rose of Sharon</name>
    <dbReference type="NCBI Taxonomy" id="106335"/>
    <lineage>
        <taxon>Eukaryota</taxon>
        <taxon>Viridiplantae</taxon>
        <taxon>Streptophyta</taxon>
        <taxon>Embryophyta</taxon>
        <taxon>Tracheophyta</taxon>
        <taxon>Spermatophyta</taxon>
        <taxon>Magnoliopsida</taxon>
        <taxon>eudicotyledons</taxon>
        <taxon>Gunneridae</taxon>
        <taxon>Pentapetalae</taxon>
        <taxon>rosids</taxon>
        <taxon>malvids</taxon>
        <taxon>Malvales</taxon>
        <taxon>Malvaceae</taxon>
        <taxon>Malvoideae</taxon>
        <taxon>Hibiscus</taxon>
    </lineage>
</organism>
<protein>
    <recommendedName>
        <fullName evidence="3">UDP-N-acetylglucosamine diphosphorylase</fullName>
        <ecNumber evidence="3">2.7.7.23</ecNumber>
    </recommendedName>
</protein>
<sequence length="850" mass="93933">MREPTVAMGIDNDTGAAPTAPPQQLMERLKDYGQEHVFSLCDELSPQERHLLLNDIQIDHSLLAAIPWTAGGSNRVGSGELRVIGGGENDGGAGKMGLKAISEGKLAVLLLSGGQGTRLGSSDPKGCFNEYLFHITDMILKILCYIQVSLDDDIELPSVKSLFKLQAERILCIQRLATQAMNEGSAGLVAIHCYIMTSPFTDDATRKFFEGYFLPARHHTLYLKEWSIYNGHFIQVAYCFNCGGHMSAFFLSQVAKSPDGNGGVYSVMKSSRLLEDMASRGIKYVDCYGVDNILVRVADPTFLGYFIDKGVATAAKVARKSSASIPALLPQPFVILPTNSVSAVHYRPFNCEILSTHHPSQRSSPIAAPFAAPSSSQHHPLCSSITLFRCSHRHTTLVAPSVQRCPLHSGNPSRFVVWYLFCYSLVPVPLLLCSLLVCDISQALNSSTVMAYPSSSNLPSEAETSIVQSSPSDLVSLSIICHRLNSENYIVWSQSHEFHALHEIWNTVKETYSNQENSSALFSIECRINDLKQGDLTVTQYFTQLSRLWKQIDLFEFPDWKIGADAKLYKGLLEKRRIFQFLSGLSVSLDVCSRILGTKPLLSLREVFSEGRCEEIRRSLLLPLIVESFALNTHSSGDTRVKKGHPWCDHYRKPGHVRDKCWKLHGRPASWTPSKSSSHPSHCNSVVTTVESGSFSSQQLDYLRQMFGHLQIPHAIESKSACTVSEGSSHFTFLSPSPGCVSWIVDSEASDHMTGNFTLFSTFQKKCLTCNLRSISKLSTDLGCTSYFTRDYCEFQDLTSGMVIDNARHCGGLYILDTPPYTLVPNHSPALFISSFVSVSPLNATADIVL</sequence>
<dbReference type="PANTHER" id="PTHR11952:SF2">
    <property type="entry name" value="LD24639P"/>
    <property type="match status" value="1"/>
</dbReference>
<evidence type="ECO:0000256" key="1">
    <source>
        <dbReference type="ARBA" id="ARBA00005208"/>
    </source>
</evidence>
<dbReference type="GO" id="GO:0003977">
    <property type="term" value="F:UDP-N-acetylglucosamine diphosphorylase activity"/>
    <property type="evidence" value="ECO:0007669"/>
    <property type="project" value="UniProtKB-EC"/>
</dbReference>
<reference evidence="8" key="1">
    <citation type="submission" date="2019-09" db="EMBL/GenBank/DDBJ databases">
        <title>Draft genome information of white flower Hibiscus syriacus.</title>
        <authorList>
            <person name="Kim Y.-M."/>
        </authorList>
    </citation>
    <scope>NUCLEOTIDE SEQUENCE [LARGE SCALE GENOMIC DNA]</scope>
    <source>
        <strain evidence="8">YM2019G1</strain>
    </source>
</reference>
<dbReference type="InterPro" id="IPR039741">
    <property type="entry name" value="UDP-sugar_pyrophosphorylase"/>
</dbReference>
<evidence type="ECO:0000256" key="4">
    <source>
        <dbReference type="ARBA" id="ARBA00022679"/>
    </source>
</evidence>
<evidence type="ECO:0000256" key="2">
    <source>
        <dbReference type="ARBA" id="ARBA00010401"/>
    </source>
</evidence>
<dbReference type="InterPro" id="IPR002618">
    <property type="entry name" value="UDPGP_fam"/>
</dbReference>
<evidence type="ECO:0000256" key="3">
    <source>
        <dbReference type="ARBA" id="ARBA00012457"/>
    </source>
</evidence>
<evidence type="ECO:0000313" key="9">
    <source>
        <dbReference type="Proteomes" id="UP000436088"/>
    </source>
</evidence>
<feature type="region of interest" description="Disordered" evidence="7">
    <location>
        <begin position="1"/>
        <end position="20"/>
    </location>
</feature>